<organism evidence="3 4">
    <name type="scientific">Paenalcaligenes hominis</name>
    <dbReference type="NCBI Taxonomy" id="643674"/>
    <lineage>
        <taxon>Bacteria</taxon>
        <taxon>Pseudomonadati</taxon>
        <taxon>Pseudomonadota</taxon>
        <taxon>Betaproteobacteria</taxon>
        <taxon>Burkholderiales</taxon>
        <taxon>Alcaligenaceae</taxon>
        <taxon>Paenalcaligenes</taxon>
    </lineage>
</organism>
<gene>
    <name evidence="3" type="ORF">PAEH1_13085</name>
</gene>
<accession>A0A1U9K2F6</accession>
<dbReference type="EMBL" id="CP019697">
    <property type="protein sequence ID" value="AQS52230.1"/>
    <property type="molecule type" value="Genomic_DNA"/>
</dbReference>
<feature type="transmembrane region" description="Helical" evidence="1">
    <location>
        <begin position="75"/>
        <end position="95"/>
    </location>
</feature>
<keyword evidence="1" id="KW-0812">Transmembrane</keyword>
<feature type="domain" description="DUF1468" evidence="2">
    <location>
        <begin position="10"/>
        <end position="150"/>
    </location>
</feature>
<feature type="transmembrane region" description="Helical" evidence="1">
    <location>
        <begin position="36"/>
        <end position="54"/>
    </location>
</feature>
<dbReference type="KEGG" id="phn:PAEH1_13085"/>
<sequence>MDKRKAELAASILIIFISAFIILNDNLVEGGVETDLGSMFLPRSLACLMILLALSMGCKSLKEIVKSKVVDVDEVIDINGFTGVFYYIGILFFYWLTMPYLGFMVSTFLVMISVAFLLGAKNWVRVMGMSIFLSAIIQYGAKEFLYVYLPTWNLF</sequence>
<feature type="transmembrane region" description="Helical" evidence="1">
    <location>
        <begin position="101"/>
        <end position="119"/>
    </location>
</feature>
<name>A0A1U9K2F6_9BURK</name>
<keyword evidence="1" id="KW-0472">Membrane</keyword>
<dbReference type="AlphaFoldDB" id="A0A1U9K2F6"/>
<proteinExistence type="predicted"/>
<protein>
    <recommendedName>
        <fullName evidence="2">DUF1468 domain-containing protein</fullName>
    </recommendedName>
</protein>
<dbReference type="Proteomes" id="UP000189369">
    <property type="component" value="Chromosome"/>
</dbReference>
<reference evidence="3 4" key="1">
    <citation type="submission" date="2017-01" db="EMBL/GenBank/DDBJ databases">
        <title>Complete Genome Sequence of Paenalcaligenes hominis, Isolated from a paraplegic Patient with neurogenic bladder.</title>
        <authorList>
            <person name="Mukhopadhyay R."/>
            <person name="Joaquin J."/>
            <person name="Hogue R."/>
            <person name="Kilaru A."/>
            <person name="Jospin G."/>
            <person name="Mars K."/>
            <person name="Eisen J.A."/>
            <person name="Chaturvedi V."/>
        </authorList>
    </citation>
    <scope>NUCLEOTIDE SEQUENCE [LARGE SCALE GENOMIC DNA]</scope>
    <source>
        <strain evidence="3 4">15S00501</strain>
    </source>
</reference>
<evidence type="ECO:0000256" key="1">
    <source>
        <dbReference type="SAM" id="Phobius"/>
    </source>
</evidence>
<feature type="transmembrane region" description="Helical" evidence="1">
    <location>
        <begin position="131"/>
        <end position="149"/>
    </location>
</feature>
<dbReference type="Pfam" id="PF07331">
    <property type="entry name" value="TctB"/>
    <property type="match status" value="1"/>
</dbReference>
<evidence type="ECO:0000313" key="3">
    <source>
        <dbReference type="EMBL" id="AQS52230.1"/>
    </source>
</evidence>
<evidence type="ECO:0000259" key="2">
    <source>
        <dbReference type="Pfam" id="PF07331"/>
    </source>
</evidence>
<dbReference type="InterPro" id="IPR009936">
    <property type="entry name" value="DUF1468"/>
</dbReference>
<keyword evidence="1" id="KW-1133">Transmembrane helix</keyword>
<dbReference type="STRING" id="643674.PAEH1_13085"/>
<dbReference type="OrthoDB" id="5431219at2"/>
<feature type="transmembrane region" description="Helical" evidence="1">
    <location>
        <begin position="7"/>
        <end position="24"/>
    </location>
</feature>
<evidence type="ECO:0000313" key="4">
    <source>
        <dbReference type="Proteomes" id="UP000189369"/>
    </source>
</evidence>